<name>A0A438I494_VITVI</name>
<protein>
    <submittedName>
        <fullName evidence="2">Uncharacterized protein</fullName>
    </submittedName>
</protein>
<organism evidence="2 3">
    <name type="scientific">Vitis vinifera</name>
    <name type="common">Grape</name>
    <dbReference type="NCBI Taxonomy" id="29760"/>
    <lineage>
        <taxon>Eukaryota</taxon>
        <taxon>Viridiplantae</taxon>
        <taxon>Streptophyta</taxon>
        <taxon>Embryophyta</taxon>
        <taxon>Tracheophyta</taxon>
        <taxon>Spermatophyta</taxon>
        <taxon>Magnoliopsida</taxon>
        <taxon>eudicotyledons</taxon>
        <taxon>Gunneridae</taxon>
        <taxon>Pentapetalae</taxon>
        <taxon>rosids</taxon>
        <taxon>Vitales</taxon>
        <taxon>Vitaceae</taxon>
        <taxon>Viteae</taxon>
        <taxon>Vitis</taxon>
    </lineage>
</organism>
<proteinExistence type="predicted"/>
<comment type="caution">
    <text evidence="2">The sequence shown here is derived from an EMBL/GenBank/DDBJ whole genome shotgun (WGS) entry which is preliminary data.</text>
</comment>
<evidence type="ECO:0000256" key="1">
    <source>
        <dbReference type="SAM" id="MobiDB-lite"/>
    </source>
</evidence>
<gene>
    <name evidence="2" type="ORF">CK203_046139</name>
</gene>
<reference evidence="2 3" key="1">
    <citation type="journal article" date="2018" name="PLoS Genet.">
        <title>Population sequencing reveals clonal diversity and ancestral inbreeding in the grapevine cultivar Chardonnay.</title>
        <authorList>
            <person name="Roach M.J."/>
            <person name="Johnson D.L."/>
            <person name="Bohlmann J."/>
            <person name="van Vuuren H.J."/>
            <person name="Jones S.J."/>
            <person name="Pretorius I.S."/>
            <person name="Schmidt S.A."/>
            <person name="Borneman A.R."/>
        </authorList>
    </citation>
    <scope>NUCLEOTIDE SEQUENCE [LARGE SCALE GENOMIC DNA]</scope>
    <source>
        <strain evidence="3">cv. Chardonnay</strain>
        <tissue evidence="2">Leaf</tissue>
    </source>
</reference>
<evidence type="ECO:0000313" key="2">
    <source>
        <dbReference type="EMBL" id="RVW91523.1"/>
    </source>
</evidence>
<accession>A0A438I494</accession>
<dbReference type="EMBL" id="QGNW01000144">
    <property type="protein sequence ID" value="RVW91523.1"/>
    <property type="molecule type" value="Genomic_DNA"/>
</dbReference>
<evidence type="ECO:0000313" key="3">
    <source>
        <dbReference type="Proteomes" id="UP000288805"/>
    </source>
</evidence>
<dbReference type="Proteomes" id="UP000288805">
    <property type="component" value="Unassembled WGS sequence"/>
</dbReference>
<sequence length="352" mass="39059">MEASSGTGNDSPTAGKGKIASGYVLRLRPVVPRRRKRRSVQRSCGLSFSLQALSATRSSVSSETLLSEKDKVDIDENPEVEALGADFWRKEDLVRVLSSLAVIQGSGRIALGKGFDVKNEAALHNFYSNEYKEGFLGRVGSDPRGSAVMVLPSTQKSEFRHSVSESFGNRENSEYFFKKDDDGTVGQISVGFPNLILEATVSQGVLRVPNRSEFQIEGISLENGKSARCLKVSGYKSILQEEEQMFQRFLFGLSQVVDGSEQFWLSAVYGPNSTTLRKDFWVELSDIFGLSSPLVCGRFQCHKEMFKKLGGASLTPSMKDLDDFIRENELRSSFKESIIHLVKHARASRARD</sequence>
<feature type="compositionally biased region" description="Polar residues" evidence="1">
    <location>
        <begin position="1"/>
        <end position="12"/>
    </location>
</feature>
<dbReference type="AlphaFoldDB" id="A0A438I494"/>
<feature type="region of interest" description="Disordered" evidence="1">
    <location>
        <begin position="1"/>
        <end position="20"/>
    </location>
</feature>